<keyword evidence="2" id="KW-1185">Reference proteome</keyword>
<dbReference type="OrthoDB" id="3078218at2"/>
<organism evidence="1 2">
    <name type="scientific">Desulfoscipio gibsoniae DSM 7213</name>
    <dbReference type="NCBI Taxonomy" id="767817"/>
    <lineage>
        <taxon>Bacteria</taxon>
        <taxon>Bacillati</taxon>
        <taxon>Bacillota</taxon>
        <taxon>Clostridia</taxon>
        <taxon>Eubacteriales</taxon>
        <taxon>Desulfallaceae</taxon>
        <taxon>Desulfoscipio</taxon>
    </lineage>
</organism>
<evidence type="ECO:0000313" key="2">
    <source>
        <dbReference type="Proteomes" id="UP000013520"/>
    </source>
</evidence>
<dbReference type="eggNOG" id="COG5276">
    <property type="taxonomic scope" value="Bacteria"/>
</dbReference>
<dbReference type="AlphaFoldDB" id="R4KVS5"/>
<gene>
    <name evidence="1" type="ORF">Desgi_4498</name>
</gene>
<dbReference type="HOGENOM" id="CLU_080118_1_1_9"/>
<dbReference type="Gene3D" id="1.20.1270.90">
    <property type="entry name" value="AF1782-like"/>
    <property type="match status" value="1"/>
</dbReference>
<dbReference type="NCBIfam" id="TIGR01603">
    <property type="entry name" value="maj_tail_phi13"/>
    <property type="match status" value="1"/>
</dbReference>
<proteinExistence type="predicted"/>
<protein>
    <submittedName>
        <fullName evidence="1">Phage major tail protein, phi13 family</fullName>
    </submittedName>
</protein>
<reference evidence="1 2" key="1">
    <citation type="submission" date="2012-01" db="EMBL/GenBank/DDBJ databases">
        <title>Complete sequence of Desulfotomaculum gibsoniae DSM 7213.</title>
        <authorList>
            <consortium name="US DOE Joint Genome Institute"/>
            <person name="Lucas S."/>
            <person name="Han J."/>
            <person name="Lapidus A."/>
            <person name="Cheng J.-F."/>
            <person name="Goodwin L."/>
            <person name="Pitluck S."/>
            <person name="Peters L."/>
            <person name="Ovchinnikova G."/>
            <person name="Teshima H."/>
            <person name="Detter J.C."/>
            <person name="Han C."/>
            <person name="Tapia R."/>
            <person name="Land M."/>
            <person name="Hauser L."/>
            <person name="Kyrpides N."/>
            <person name="Ivanova N."/>
            <person name="Pagani I."/>
            <person name="Parshina S."/>
            <person name="Plugge C."/>
            <person name="Muyzer G."/>
            <person name="Kuever J."/>
            <person name="Ivanova A."/>
            <person name="Nazina T."/>
            <person name="Klenk H.-P."/>
            <person name="Brambilla E."/>
            <person name="Spring S."/>
            <person name="Stams A.F."/>
            <person name="Woyke T."/>
        </authorList>
    </citation>
    <scope>NUCLEOTIDE SEQUENCE [LARGE SCALE GENOMIC DNA]</scope>
    <source>
        <strain evidence="1 2">DSM 7213</strain>
    </source>
</reference>
<dbReference type="Proteomes" id="UP000013520">
    <property type="component" value="Chromosome"/>
</dbReference>
<evidence type="ECO:0000313" key="1">
    <source>
        <dbReference type="EMBL" id="AGL03726.1"/>
    </source>
</evidence>
<sequence length="268" mass="28756">MAQVGLNDLHFAILTADTKDELTYEPTEALVGAINATINPAVNTQELYADDQLWESVSALGKVDVEIETAELPLTIRAKLLGNELKNGVLIEKATDVPPHIALGFKSLKSNGKYRYVWLLKGVAQPMAEDFSTKKDNVEHKTPKVKFTFMARVHDGEWKHTADEDGQGFTGFESWFSRVPGDTSPVVVDKSALIATIGEAEDLLAGATVGTGIGEYPQEAYDTFSDAIDAAQAVVDDENATQAQVDAALATLAVAVSAFEAAIITEEG</sequence>
<accession>R4KVS5</accession>
<dbReference type="RefSeq" id="WP_006524215.1">
    <property type="nucleotide sequence ID" value="NC_021184.1"/>
</dbReference>
<dbReference type="EMBL" id="CP003273">
    <property type="protein sequence ID" value="AGL03726.1"/>
    <property type="molecule type" value="Genomic_DNA"/>
</dbReference>
<dbReference type="STRING" id="767817.Desgi_4498"/>
<dbReference type="Pfam" id="PF07554">
    <property type="entry name" value="FIVAR"/>
    <property type="match status" value="1"/>
</dbReference>
<dbReference type="InterPro" id="IPR006490">
    <property type="entry name" value="Maj_tail_phi13"/>
</dbReference>
<name>R4KVS5_9FIRM</name>
<dbReference type="KEGG" id="dgi:Desgi_4498"/>